<feature type="region of interest" description="Disordered" evidence="1">
    <location>
        <begin position="210"/>
        <end position="241"/>
    </location>
</feature>
<dbReference type="Pfam" id="PF25597">
    <property type="entry name" value="SH3_retrovirus"/>
    <property type="match status" value="1"/>
</dbReference>
<organism evidence="4">
    <name type="scientific">Tanacetum cinerariifolium</name>
    <name type="common">Dalmatian daisy</name>
    <name type="synonym">Chrysanthemum cinerariifolium</name>
    <dbReference type="NCBI Taxonomy" id="118510"/>
    <lineage>
        <taxon>Eukaryota</taxon>
        <taxon>Viridiplantae</taxon>
        <taxon>Streptophyta</taxon>
        <taxon>Embryophyta</taxon>
        <taxon>Tracheophyta</taxon>
        <taxon>Spermatophyta</taxon>
        <taxon>Magnoliopsida</taxon>
        <taxon>eudicotyledons</taxon>
        <taxon>Gunneridae</taxon>
        <taxon>Pentapetalae</taxon>
        <taxon>asterids</taxon>
        <taxon>campanulids</taxon>
        <taxon>Asterales</taxon>
        <taxon>Asteraceae</taxon>
        <taxon>Asteroideae</taxon>
        <taxon>Anthemideae</taxon>
        <taxon>Anthemidinae</taxon>
        <taxon>Tanacetum</taxon>
    </lineage>
</organism>
<feature type="compositionally biased region" description="Low complexity" evidence="1">
    <location>
        <begin position="719"/>
        <end position="730"/>
    </location>
</feature>
<dbReference type="PANTHER" id="PTHR11439">
    <property type="entry name" value="GAG-POL-RELATED RETROTRANSPOSON"/>
    <property type="match status" value="1"/>
</dbReference>
<feature type="compositionally biased region" description="Basic and acidic residues" evidence="1">
    <location>
        <begin position="928"/>
        <end position="946"/>
    </location>
</feature>
<gene>
    <name evidence="4" type="ORF">Tci_049407</name>
</gene>
<evidence type="ECO:0000259" key="2">
    <source>
        <dbReference type="Pfam" id="PF07727"/>
    </source>
</evidence>
<dbReference type="CDD" id="cd09272">
    <property type="entry name" value="RNase_HI_RT_Ty1"/>
    <property type="match status" value="1"/>
</dbReference>
<feature type="region of interest" description="Disordered" evidence="1">
    <location>
        <begin position="701"/>
        <end position="730"/>
    </location>
</feature>
<feature type="domain" description="Reverse transcriptase Ty1/copia-type" evidence="2">
    <location>
        <begin position="379"/>
        <end position="524"/>
    </location>
</feature>
<protein>
    <submittedName>
        <fullName evidence="4">Ribonuclease H-like domain-containing protein</fullName>
    </submittedName>
</protein>
<dbReference type="EMBL" id="BKCJ010007472">
    <property type="protein sequence ID" value="GEU77429.1"/>
    <property type="molecule type" value="Genomic_DNA"/>
</dbReference>
<evidence type="ECO:0000259" key="3">
    <source>
        <dbReference type="Pfam" id="PF25597"/>
    </source>
</evidence>
<dbReference type="AlphaFoldDB" id="A0A6L2MVJ2"/>
<comment type="caution">
    <text evidence="4">The sequence shown here is derived from an EMBL/GenBank/DDBJ whole genome shotgun (WGS) entry which is preliminary data.</text>
</comment>
<evidence type="ECO:0000256" key="1">
    <source>
        <dbReference type="SAM" id="MobiDB-lite"/>
    </source>
</evidence>
<proteinExistence type="predicted"/>
<sequence>MEREIKRLKRSRIPLVKVRWNSRRGPEFTWERDDSFKKKYPHLFTNRTSSSITRVLVNKSYNKTPYELFNGRTPAIGFLKPFGCHVMILNTLDHLEKFEAKWDEGYFIGYSMSSKAFRVFNKRTKRVEENLHVDFLENKTIEKGAGPNWLFDIDSLTKSMNYVLVVVAGTNSTNLSGTKDAASQEVNKDVSSLRYITLPNWVCDALLESSSSKPQDDCSTDVPKSSGNLNPTATSTNPPTDQIETLTVETPIPTVSSPVPTACFTDSQEPSIDSDGVKADVSNMETTIIASPTPTLRIHKDHPKSQIIGPVDTLIQTMHKSKEVGEQSFIAIIHQKTDPTLLQFCLFSCFLSQVEPKKISDSLQDPSWVEAMQEDLLQFKIQNMDVKSAFLYGTIDEEVYVMHPLGFQDSEFSARVYKVEKAMYGLHQAPRAWYGTLSKYLLINGFQRGTIDQTLFIKRQRGDFILVQVYVDDIIFGSSNPQLCREFKALMHEKFQKSAMGELHFFLGLQVLQKEDDIFLSQDNKSIFRYLKGHPRLGLWYPKESPFDLVAYSDSDYGGATQDRKSTTGGCQFLGRRLISWQCKKQTIMATSTTEVEYVAAASGCGQVLWIQNQLLDYGDTSRIEGIHRIRMISLRLIPLFWSTARIETTEEGTKILATVDGNLRTVSESSIRRNLKLNDEAGISRIVPLFDSMLVPQGEGSGIPTEHHYTPSLEAQQTSPTTHSSPPLPPVTTVTIPPVIPTLPLPTVIPTDTPQLRHYTRRARIAQSSALPHVADEPASPIGDVSQGKACPTVTGLVAGHDRANITKSSTLPHESTSRVTSLAADEGNDAPINGRRLDEGEEVAERVSDDTEEMATVLTSMDAASILTSGGVQVVPTVAAEVATANVSIPTGSGVVSTASPTIPTGAPIFTTATESTPYTRRKGKEKMVESDTPKKKKLQEQIDVHTQQKKPLTRKQQREFYTLVLKNQAGWKARHFKGMTLEEIKEKFDLVWKQIQDFIPIGSKEESERLKRKGIRFDQDSAKKQKTSEEVPEEKLKEMMELIPVEEVLGGSSASYQFFVDLLKHFDREDLNQRWALVNESLSNRSATSDKEKELWVELKRLIELDVEDYLWTHTQNLMHAQVEWKLYDTCGVHHVSTKDQDIFMLIEKDYPLRKGLAIVMISYKLLVENYSQMASDLILKIHKIANRPRQEDD</sequence>
<dbReference type="InterPro" id="IPR013103">
    <property type="entry name" value="RVT_2"/>
</dbReference>
<dbReference type="InterPro" id="IPR043502">
    <property type="entry name" value="DNA/RNA_pol_sf"/>
</dbReference>
<feature type="domain" description="Retroviral polymerase SH3-like" evidence="3">
    <location>
        <begin position="84"/>
        <end position="141"/>
    </location>
</feature>
<dbReference type="SUPFAM" id="SSF56672">
    <property type="entry name" value="DNA/RNA polymerases"/>
    <property type="match status" value="1"/>
</dbReference>
<name>A0A6L2MVJ2_TANCI</name>
<accession>A0A6L2MVJ2</accession>
<feature type="region of interest" description="Disordered" evidence="1">
    <location>
        <begin position="919"/>
        <end position="954"/>
    </location>
</feature>
<dbReference type="Pfam" id="PF07727">
    <property type="entry name" value="RVT_2"/>
    <property type="match status" value="1"/>
</dbReference>
<reference evidence="4" key="1">
    <citation type="journal article" date="2019" name="Sci. Rep.">
        <title>Draft genome of Tanacetum cinerariifolium, the natural source of mosquito coil.</title>
        <authorList>
            <person name="Yamashiro T."/>
            <person name="Shiraishi A."/>
            <person name="Satake H."/>
            <person name="Nakayama K."/>
        </authorList>
    </citation>
    <scope>NUCLEOTIDE SEQUENCE</scope>
</reference>
<feature type="compositionally biased region" description="Polar residues" evidence="1">
    <location>
        <begin position="222"/>
        <end position="241"/>
    </location>
</feature>
<dbReference type="PANTHER" id="PTHR11439:SF495">
    <property type="entry name" value="REVERSE TRANSCRIPTASE, RNA-DEPENDENT DNA POLYMERASE-RELATED"/>
    <property type="match status" value="1"/>
</dbReference>
<dbReference type="InterPro" id="IPR057670">
    <property type="entry name" value="SH3_retrovirus"/>
</dbReference>
<evidence type="ECO:0000313" key="4">
    <source>
        <dbReference type="EMBL" id="GEU77429.1"/>
    </source>
</evidence>